<evidence type="ECO:0000256" key="1">
    <source>
        <dbReference type="SAM" id="Phobius"/>
    </source>
</evidence>
<name>A0A445KSB5_GLYSO</name>
<keyword evidence="1" id="KW-0472">Membrane</keyword>
<keyword evidence="1" id="KW-1133">Transmembrane helix</keyword>
<sequence>MVGELEIGFIRPFMSFLSVNFSFSTMVVPVWFSLIYGLTLNVSFFIRNCTVLFQFQNC</sequence>
<proteinExistence type="predicted"/>
<evidence type="ECO:0000313" key="2">
    <source>
        <dbReference type="EMBL" id="RZC13849.1"/>
    </source>
</evidence>
<dbReference type="Proteomes" id="UP000289340">
    <property type="component" value="Chromosome 5"/>
</dbReference>
<dbReference type="AlphaFoldDB" id="A0A445KSB5"/>
<accession>A0A445KSB5</accession>
<reference evidence="2 3" key="1">
    <citation type="submission" date="2018-09" db="EMBL/GenBank/DDBJ databases">
        <title>A high-quality reference genome of wild soybean provides a powerful tool to mine soybean genomes.</title>
        <authorList>
            <person name="Xie M."/>
            <person name="Chung C.Y.L."/>
            <person name="Li M.-W."/>
            <person name="Wong F.-L."/>
            <person name="Chan T.-F."/>
            <person name="Lam H.-M."/>
        </authorList>
    </citation>
    <scope>NUCLEOTIDE SEQUENCE [LARGE SCALE GENOMIC DNA]</scope>
    <source>
        <strain evidence="3">cv. W05</strain>
        <tissue evidence="2">Hypocotyl of etiolated seedlings</tissue>
    </source>
</reference>
<feature type="transmembrane region" description="Helical" evidence="1">
    <location>
        <begin position="21"/>
        <end position="46"/>
    </location>
</feature>
<comment type="caution">
    <text evidence="2">The sequence shown here is derived from an EMBL/GenBank/DDBJ whole genome shotgun (WGS) entry which is preliminary data.</text>
</comment>
<organism evidence="2 3">
    <name type="scientific">Glycine soja</name>
    <name type="common">Wild soybean</name>
    <dbReference type="NCBI Taxonomy" id="3848"/>
    <lineage>
        <taxon>Eukaryota</taxon>
        <taxon>Viridiplantae</taxon>
        <taxon>Streptophyta</taxon>
        <taxon>Embryophyta</taxon>
        <taxon>Tracheophyta</taxon>
        <taxon>Spermatophyta</taxon>
        <taxon>Magnoliopsida</taxon>
        <taxon>eudicotyledons</taxon>
        <taxon>Gunneridae</taxon>
        <taxon>Pentapetalae</taxon>
        <taxon>rosids</taxon>
        <taxon>fabids</taxon>
        <taxon>Fabales</taxon>
        <taxon>Fabaceae</taxon>
        <taxon>Papilionoideae</taxon>
        <taxon>50 kb inversion clade</taxon>
        <taxon>NPAAA clade</taxon>
        <taxon>indigoferoid/millettioid clade</taxon>
        <taxon>Phaseoleae</taxon>
        <taxon>Glycine</taxon>
        <taxon>Glycine subgen. Soja</taxon>
    </lineage>
</organism>
<gene>
    <name evidence="2" type="ORF">D0Y65_013093</name>
</gene>
<keyword evidence="1" id="KW-0812">Transmembrane</keyword>
<keyword evidence="3" id="KW-1185">Reference proteome</keyword>
<dbReference type="EMBL" id="QZWG01000005">
    <property type="protein sequence ID" value="RZC13849.1"/>
    <property type="molecule type" value="Genomic_DNA"/>
</dbReference>
<evidence type="ECO:0000313" key="3">
    <source>
        <dbReference type="Proteomes" id="UP000289340"/>
    </source>
</evidence>
<protein>
    <submittedName>
        <fullName evidence="2">Uncharacterized protein</fullName>
    </submittedName>
</protein>